<evidence type="ECO:0000313" key="1">
    <source>
        <dbReference type="EMBL" id="GFS74484.1"/>
    </source>
</evidence>
<dbReference type="AlphaFoldDB" id="A0A8X6MRT0"/>
<sequence>MCSLSWDIVCEIEFRHQARASSATADSRMAAGIAQAADYGTWRESQLRAAAQVEGSTATGLGEGSQNNWSVDLHCWNKHR</sequence>
<comment type="caution">
    <text evidence="1">The sequence shown here is derived from an EMBL/GenBank/DDBJ whole genome shotgun (WGS) entry which is preliminary data.</text>
</comment>
<organism evidence="1 2">
    <name type="scientific">Nephila pilipes</name>
    <name type="common">Giant wood spider</name>
    <name type="synonym">Nephila maculata</name>
    <dbReference type="NCBI Taxonomy" id="299642"/>
    <lineage>
        <taxon>Eukaryota</taxon>
        <taxon>Metazoa</taxon>
        <taxon>Ecdysozoa</taxon>
        <taxon>Arthropoda</taxon>
        <taxon>Chelicerata</taxon>
        <taxon>Arachnida</taxon>
        <taxon>Araneae</taxon>
        <taxon>Araneomorphae</taxon>
        <taxon>Entelegynae</taxon>
        <taxon>Araneoidea</taxon>
        <taxon>Nephilidae</taxon>
        <taxon>Nephila</taxon>
    </lineage>
</organism>
<keyword evidence="2" id="KW-1185">Reference proteome</keyword>
<gene>
    <name evidence="1" type="ORF">NPIL_542311</name>
</gene>
<name>A0A8X6MRT0_NEPPI</name>
<accession>A0A8X6MRT0</accession>
<protein>
    <submittedName>
        <fullName evidence="1">Uncharacterized protein</fullName>
    </submittedName>
</protein>
<reference evidence="1" key="1">
    <citation type="submission" date="2020-08" db="EMBL/GenBank/DDBJ databases">
        <title>Multicomponent nature underlies the extraordinary mechanical properties of spider dragline silk.</title>
        <authorList>
            <person name="Kono N."/>
            <person name="Nakamura H."/>
            <person name="Mori M."/>
            <person name="Yoshida Y."/>
            <person name="Ohtoshi R."/>
            <person name="Malay A.D."/>
            <person name="Moran D.A.P."/>
            <person name="Tomita M."/>
            <person name="Numata K."/>
            <person name="Arakawa K."/>
        </authorList>
    </citation>
    <scope>NUCLEOTIDE SEQUENCE</scope>
</reference>
<proteinExistence type="predicted"/>
<dbReference type="Proteomes" id="UP000887013">
    <property type="component" value="Unassembled WGS sequence"/>
</dbReference>
<dbReference type="EMBL" id="BMAW01096391">
    <property type="protein sequence ID" value="GFS74484.1"/>
    <property type="molecule type" value="Genomic_DNA"/>
</dbReference>
<evidence type="ECO:0000313" key="2">
    <source>
        <dbReference type="Proteomes" id="UP000887013"/>
    </source>
</evidence>